<gene>
    <name evidence="3" type="ORF">C8N44_11258</name>
</gene>
<dbReference type="InterPro" id="IPR002397">
    <property type="entry name" value="Cyt_P450_B"/>
</dbReference>
<dbReference type="OrthoDB" id="9801155at2"/>
<organism evidence="3 4">
    <name type="scientific">Allosediminivita pacifica</name>
    <dbReference type="NCBI Taxonomy" id="1267769"/>
    <lineage>
        <taxon>Bacteria</taxon>
        <taxon>Pseudomonadati</taxon>
        <taxon>Pseudomonadota</taxon>
        <taxon>Alphaproteobacteria</taxon>
        <taxon>Rhodobacterales</taxon>
        <taxon>Paracoccaceae</taxon>
        <taxon>Allosediminivita</taxon>
    </lineage>
</organism>
<accession>A0A2T6AUD5</accession>
<reference evidence="3 4" key="1">
    <citation type="submission" date="2018-04" db="EMBL/GenBank/DDBJ databases">
        <title>Genomic Encyclopedia of Archaeal and Bacterial Type Strains, Phase II (KMG-II): from individual species to whole genera.</title>
        <authorList>
            <person name="Goeker M."/>
        </authorList>
    </citation>
    <scope>NUCLEOTIDE SEQUENCE [LARGE SCALE GENOMIC DNA]</scope>
    <source>
        <strain evidence="3 4">DSM 29329</strain>
    </source>
</reference>
<dbReference type="GO" id="GO:0004497">
    <property type="term" value="F:monooxygenase activity"/>
    <property type="evidence" value="ECO:0007669"/>
    <property type="project" value="UniProtKB-KW"/>
</dbReference>
<keyword evidence="4" id="KW-1185">Reference proteome</keyword>
<dbReference type="GO" id="GO:0016705">
    <property type="term" value="F:oxidoreductase activity, acting on paired donors, with incorporation or reduction of molecular oxygen"/>
    <property type="evidence" value="ECO:0007669"/>
    <property type="project" value="InterPro"/>
</dbReference>
<keyword evidence="2" id="KW-0503">Monooxygenase</keyword>
<dbReference type="SUPFAM" id="SSF48264">
    <property type="entry name" value="Cytochrome P450"/>
    <property type="match status" value="1"/>
</dbReference>
<dbReference type="PRINTS" id="PR00385">
    <property type="entry name" value="P450"/>
</dbReference>
<dbReference type="GO" id="GO:0020037">
    <property type="term" value="F:heme binding"/>
    <property type="evidence" value="ECO:0007669"/>
    <property type="project" value="InterPro"/>
</dbReference>
<comment type="caution">
    <text evidence="3">The sequence shown here is derived from an EMBL/GenBank/DDBJ whole genome shotgun (WGS) entry which is preliminary data.</text>
</comment>
<protein>
    <recommendedName>
        <fullName evidence="5">Cytochrome P450</fullName>
    </recommendedName>
</protein>
<dbReference type="PANTHER" id="PTHR46696">
    <property type="entry name" value="P450, PUTATIVE (EUROFUNG)-RELATED"/>
    <property type="match status" value="1"/>
</dbReference>
<comment type="similarity">
    <text evidence="1 2">Belongs to the cytochrome P450 family.</text>
</comment>
<dbReference type="PANTHER" id="PTHR46696:SF1">
    <property type="entry name" value="CYTOCHROME P450 YJIB-RELATED"/>
    <property type="match status" value="1"/>
</dbReference>
<evidence type="ECO:0000313" key="4">
    <source>
        <dbReference type="Proteomes" id="UP000244069"/>
    </source>
</evidence>
<dbReference type="PRINTS" id="PR00359">
    <property type="entry name" value="BP450"/>
</dbReference>
<keyword evidence="2" id="KW-0408">Iron</keyword>
<dbReference type="InterPro" id="IPR017972">
    <property type="entry name" value="Cyt_P450_CS"/>
</dbReference>
<keyword evidence="2" id="KW-0560">Oxidoreductase</keyword>
<dbReference type="Pfam" id="PF00067">
    <property type="entry name" value="p450"/>
    <property type="match status" value="1"/>
</dbReference>
<evidence type="ECO:0000256" key="1">
    <source>
        <dbReference type="ARBA" id="ARBA00010617"/>
    </source>
</evidence>
<keyword evidence="2" id="KW-0479">Metal-binding</keyword>
<dbReference type="Gene3D" id="1.10.630.10">
    <property type="entry name" value="Cytochrome P450"/>
    <property type="match status" value="1"/>
</dbReference>
<evidence type="ECO:0008006" key="5">
    <source>
        <dbReference type="Google" id="ProtNLM"/>
    </source>
</evidence>
<evidence type="ECO:0000256" key="2">
    <source>
        <dbReference type="RuleBase" id="RU000461"/>
    </source>
</evidence>
<dbReference type="InterPro" id="IPR001128">
    <property type="entry name" value="Cyt_P450"/>
</dbReference>
<dbReference type="RefSeq" id="WP_107976434.1">
    <property type="nucleotide sequence ID" value="NZ_BMEZ01000014.1"/>
</dbReference>
<proteinExistence type="inferred from homology"/>
<dbReference type="Proteomes" id="UP000244069">
    <property type="component" value="Unassembled WGS sequence"/>
</dbReference>
<name>A0A2T6AUD5_9RHOB</name>
<keyword evidence="2" id="KW-0349">Heme</keyword>
<evidence type="ECO:0000313" key="3">
    <source>
        <dbReference type="EMBL" id="PTX47434.1"/>
    </source>
</evidence>
<sequence>MTTPATTVTPRPPHVDPALLREDPLAPLAALRRDHGVIAMGPNVYMALRAGDVLDLLARQGRGTRQAEGHEYVRISGVPEGVTARLLTDFMLFANDRGHRTKRGLFARSFAHRRIAAERPRIRAVANRIVGDLPRGAGFDFTDLMSARVPAHMIAALLGLPPSEAPVFTQWVYQVSRAVSPVYPVEDHADIERACSALCAYVEAHLRARLSRPQDDMLSELVTNWKQDPTVTFEVLVHQVVGLVIAGSDTTRASFSMLVALLLRTPGNWEAVRADRGLIPGAVAEALRYEPVAGNLTLLATEDLQVSGHDLPAGSVLRLSLLSAMRDPAMYADPDRFDITRTDHPRLHLAFGMGAHRCIGEMLARIEMEEGLAALLDAAPQITLERTPRMLGFGGIRQITAMQVRIG</sequence>
<dbReference type="GO" id="GO:0005506">
    <property type="term" value="F:iron ion binding"/>
    <property type="evidence" value="ECO:0007669"/>
    <property type="project" value="InterPro"/>
</dbReference>
<dbReference type="EMBL" id="QBKN01000012">
    <property type="protein sequence ID" value="PTX47434.1"/>
    <property type="molecule type" value="Genomic_DNA"/>
</dbReference>
<dbReference type="PROSITE" id="PS00086">
    <property type="entry name" value="CYTOCHROME_P450"/>
    <property type="match status" value="1"/>
</dbReference>
<dbReference type="AlphaFoldDB" id="A0A2T6AUD5"/>
<dbReference type="InterPro" id="IPR036396">
    <property type="entry name" value="Cyt_P450_sf"/>
</dbReference>